<name>A0A6J5G221_9BURK</name>
<dbReference type="InterPro" id="IPR014718">
    <property type="entry name" value="GH-type_carb-bd"/>
</dbReference>
<dbReference type="AlphaFoldDB" id="A0A6J5G221"/>
<sequence>MGIVVLTVPLIICARQRALTRHLGGLDERPEPILTINLLLIILTEALCRAILGRADLDRPPAARCARHAIGDTDARFCRHPLEALPFLTMRDDVSLNPIRPLSTELAWLDDPALAASLVRLTAGALRAVIAPAVGGALAAFYEATPQGPLHWLRPAAPAAFEQRDPLRMASFPLFPYCNRIRDARFEFGGGTVDLSGNDERFAHALHGNAWRRPWQVGARTDSSVELYFEHEPDAQVAGDWPFRYRAQQRIELSGGELRITLSAQNLAERPMPFGMGHHPYYPRTAQTRVYAEVQAMWHADADVLPTHLGPHPAVDALREGMSPDAFDLDNNFANWTREATIAWPDEHRRLTMTADAPFDHMVVFAPANDPQLCVEPVTNTTDCFNAVGMRDQVGGCVLQPGEEIAATLKWTPQRG</sequence>
<dbReference type="SUPFAM" id="SSF74650">
    <property type="entry name" value="Galactose mutarotase-like"/>
    <property type="match status" value="1"/>
</dbReference>
<protein>
    <recommendedName>
        <fullName evidence="3">Aldose 1-epimerase</fullName>
    </recommendedName>
</protein>
<dbReference type="Pfam" id="PF01263">
    <property type="entry name" value="Aldose_epim"/>
    <property type="match status" value="1"/>
</dbReference>
<dbReference type="InterPro" id="IPR011013">
    <property type="entry name" value="Gal_mutarotase_sf_dom"/>
</dbReference>
<evidence type="ECO:0008006" key="3">
    <source>
        <dbReference type="Google" id="ProtNLM"/>
    </source>
</evidence>
<proteinExistence type="predicted"/>
<dbReference type="GO" id="GO:0016853">
    <property type="term" value="F:isomerase activity"/>
    <property type="evidence" value="ECO:0007669"/>
    <property type="project" value="InterPro"/>
</dbReference>
<evidence type="ECO:0000313" key="2">
    <source>
        <dbReference type="Proteomes" id="UP000494252"/>
    </source>
</evidence>
<gene>
    <name evidence="1" type="ORF">LMG27177_02909</name>
</gene>
<dbReference type="EMBL" id="CADIKI010000007">
    <property type="protein sequence ID" value="CAB3790804.1"/>
    <property type="molecule type" value="Genomic_DNA"/>
</dbReference>
<dbReference type="CDD" id="cd09021">
    <property type="entry name" value="Aldose_epim_Ec_YphB"/>
    <property type="match status" value="1"/>
</dbReference>
<accession>A0A6J5G221</accession>
<dbReference type="InterPro" id="IPR008183">
    <property type="entry name" value="Aldose_1/G6P_1-epimerase"/>
</dbReference>
<keyword evidence="2" id="KW-1185">Reference proteome</keyword>
<dbReference type="GO" id="GO:0005975">
    <property type="term" value="P:carbohydrate metabolic process"/>
    <property type="evidence" value="ECO:0007669"/>
    <property type="project" value="InterPro"/>
</dbReference>
<reference evidence="1 2" key="1">
    <citation type="submission" date="2020-04" db="EMBL/GenBank/DDBJ databases">
        <authorList>
            <person name="De Canck E."/>
        </authorList>
    </citation>
    <scope>NUCLEOTIDE SEQUENCE [LARGE SCALE GENOMIC DNA]</scope>
    <source>
        <strain evidence="1 2">LMG 27177</strain>
    </source>
</reference>
<dbReference type="Gene3D" id="2.70.98.10">
    <property type="match status" value="1"/>
</dbReference>
<evidence type="ECO:0000313" key="1">
    <source>
        <dbReference type="EMBL" id="CAB3790804.1"/>
    </source>
</evidence>
<dbReference type="GO" id="GO:0030246">
    <property type="term" value="F:carbohydrate binding"/>
    <property type="evidence" value="ECO:0007669"/>
    <property type="project" value="InterPro"/>
</dbReference>
<organism evidence="1 2">
    <name type="scientific">Paraburkholderia fynbosensis</name>
    <dbReference type="NCBI Taxonomy" id="1200993"/>
    <lineage>
        <taxon>Bacteria</taxon>
        <taxon>Pseudomonadati</taxon>
        <taxon>Pseudomonadota</taxon>
        <taxon>Betaproteobacteria</taxon>
        <taxon>Burkholderiales</taxon>
        <taxon>Burkholderiaceae</taxon>
        <taxon>Paraburkholderia</taxon>
    </lineage>
</organism>
<dbReference type="Proteomes" id="UP000494252">
    <property type="component" value="Unassembled WGS sequence"/>
</dbReference>